<dbReference type="GO" id="GO:0016236">
    <property type="term" value="P:macroautophagy"/>
    <property type="evidence" value="ECO:0007669"/>
    <property type="project" value="TreeGrafter"/>
</dbReference>
<feature type="coiled-coil region" evidence="9">
    <location>
        <begin position="34"/>
        <end position="61"/>
    </location>
</feature>
<dbReference type="EMBL" id="KN881727">
    <property type="protein sequence ID" value="KIY49114.1"/>
    <property type="molecule type" value="Genomic_DNA"/>
</dbReference>
<evidence type="ECO:0000256" key="5">
    <source>
        <dbReference type="ARBA" id="ARBA00022927"/>
    </source>
</evidence>
<protein>
    <submittedName>
        <fullName evidence="12">Vesicle transport v-snare protein vti1</fullName>
    </submittedName>
</protein>
<dbReference type="SUPFAM" id="SSF47661">
    <property type="entry name" value="t-snare proteins"/>
    <property type="match status" value="1"/>
</dbReference>
<evidence type="ECO:0000256" key="3">
    <source>
        <dbReference type="ARBA" id="ARBA00022448"/>
    </source>
</evidence>
<keyword evidence="6 10" id="KW-1133">Transmembrane helix</keyword>
<reference evidence="12 13" key="1">
    <citation type="journal article" date="2015" name="Fungal Genet. Biol.">
        <title>Evolution of novel wood decay mechanisms in Agaricales revealed by the genome sequences of Fistulina hepatica and Cylindrobasidium torrendii.</title>
        <authorList>
            <person name="Floudas D."/>
            <person name="Held B.W."/>
            <person name="Riley R."/>
            <person name="Nagy L.G."/>
            <person name="Koehler G."/>
            <person name="Ransdell A.S."/>
            <person name="Younus H."/>
            <person name="Chow J."/>
            <person name="Chiniquy J."/>
            <person name="Lipzen A."/>
            <person name="Tritt A."/>
            <person name="Sun H."/>
            <person name="Haridas S."/>
            <person name="LaButti K."/>
            <person name="Ohm R.A."/>
            <person name="Kues U."/>
            <person name="Blanchette R.A."/>
            <person name="Grigoriev I.V."/>
            <person name="Minto R.E."/>
            <person name="Hibbett D.S."/>
        </authorList>
    </citation>
    <scope>NUCLEOTIDE SEQUENCE [LARGE SCALE GENOMIC DNA]</scope>
    <source>
        <strain evidence="12 13">ATCC 64428</strain>
    </source>
</reference>
<comment type="similarity">
    <text evidence="2">Belongs to the VTI1 family.</text>
</comment>
<dbReference type="GO" id="GO:0005484">
    <property type="term" value="F:SNAP receptor activity"/>
    <property type="evidence" value="ECO:0007669"/>
    <property type="project" value="TreeGrafter"/>
</dbReference>
<evidence type="ECO:0000256" key="4">
    <source>
        <dbReference type="ARBA" id="ARBA00022692"/>
    </source>
</evidence>
<dbReference type="PANTHER" id="PTHR21230">
    <property type="entry name" value="VESICLE TRANSPORT V-SNARE PROTEIN VTI1-RELATED"/>
    <property type="match status" value="1"/>
</dbReference>
<sequence length="229" mass="25744">MSEAALFSSYEQDFDVIIQSVVHRLDSTRQQISVEERKATLRKAELELDEADDIVNQLEVIVQTVPPSFKSPFTARLKDVKARLSTQKKVSKDLHTQANRVDLLCDGQYSRQAAYSTDNPYPTERTRLLAGVQTLEQGSGRLESSTRLALETEERGASILGALTAQREQIINAGNTLNQADEHIGRASVTIKGMIQQMYKQRVIYTAIGIFFVVLIAVILYFKIVGRRR</sequence>
<proteinExistence type="inferred from homology"/>
<evidence type="ECO:0000256" key="9">
    <source>
        <dbReference type="SAM" id="Coils"/>
    </source>
</evidence>
<keyword evidence="5" id="KW-0653">Protein transport</keyword>
<dbReference type="PANTHER" id="PTHR21230:SF26">
    <property type="entry name" value="VESICLE TRANSPORT THROUGH INTERACTION WITH T-SNARES HOMOLOG 1A"/>
    <property type="match status" value="1"/>
</dbReference>
<evidence type="ECO:0000256" key="6">
    <source>
        <dbReference type="ARBA" id="ARBA00022989"/>
    </source>
</evidence>
<dbReference type="GO" id="GO:0042147">
    <property type="term" value="P:retrograde transport, endosome to Golgi"/>
    <property type="evidence" value="ECO:0007669"/>
    <property type="project" value="TreeGrafter"/>
</dbReference>
<evidence type="ECO:0000256" key="7">
    <source>
        <dbReference type="ARBA" id="ARBA00023054"/>
    </source>
</evidence>
<evidence type="ECO:0000313" key="12">
    <source>
        <dbReference type="EMBL" id="KIY49114.1"/>
    </source>
</evidence>
<dbReference type="GO" id="GO:0005829">
    <property type="term" value="C:cytosol"/>
    <property type="evidence" value="ECO:0007669"/>
    <property type="project" value="GOC"/>
</dbReference>
<dbReference type="Proteomes" id="UP000054144">
    <property type="component" value="Unassembled WGS sequence"/>
</dbReference>
<dbReference type="CDD" id="cd15862">
    <property type="entry name" value="SNARE_Vti1"/>
    <property type="match status" value="1"/>
</dbReference>
<dbReference type="InterPro" id="IPR007705">
    <property type="entry name" value="Vesicle_trsprt_v-SNARE_N"/>
</dbReference>
<comment type="subcellular location">
    <subcellularLocation>
        <location evidence="1">Membrane</location>
        <topology evidence="1">Single-pass type IV membrane protein</topology>
    </subcellularLocation>
</comment>
<keyword evidence="8 10" id="KW-0472">Membrane</keyword>
<dbReference type="AlphaFoldDB" id="A0A0D7AFE4"/>
<dbReference type="GO" id="GO:0031902">
    <property type="term" value="C:late endosome membrane"/>
    <property type="evidence" value="ECO:0007669"/>
    <property type="project" value="TreeGrafter"/>
</dbReference>
<dbReference type="Gene3D" id="1.20.58.400">
    <property type="entry name" value="t-snare proteins"/>
    <property type="match status" value="1"/>
</dbReference>
<dbReference type="GO" id="GO:0006896">
    <property type="term" value="P:Golgi to vacuole transport"/>
    <property type="evidence" value="ECO:0007669"/>
    <property type="project" value="TreeGrafter"/>
</dbReference>
<evidence type="ECO:0000256" key="8">
    <source>
        <dbReference type="ARBA" id="ARBA00023136"/>
    </source>
</evidence>
<dbReference type="GO" id="GO:0031201">
    <property type="term" value="C:SNARE complex"/>
    <property type="evidence" value="ECO:0007669"/>
    <property type="project" value="TreeGrafter"/>
</dbReference>
<keyword evidence="3" id="KW-0813">Transport</keyword>
<dbReference type="Gene3D" id="1.20.5.110">
    <property type="match status" value="1"/>
</dbReference>
<dbReference type="GO" id="GO:0006891">
    <property type="term" value="P:intra-Golgi vesicle-mediated transport"/>
    <property type="evidence" value="ECO:0007669"/>
    <property type="project" value="TreeGrafter"/>
</dbReference>
<dbReference type="InterPro" id="IPR038407">
    <property type="entry name" value="v-SNARE_N_sf"/>
</dbReference>
<dbReference type="GO" id="GO:0006886">
    <property type="term" value="P:intracellular protein transport"/>
    <property type="evidence" value="ECO:0007669"/>
    <property type="project" value="InterPro"/>
</dbReference>
<dbReference type="GO" id="GO:0012507">
    <property type="term" value="C:ER to Golgi transport vesicle membrane"/>
    <property type="evidence" value="ECO:0007669"/>
    <property type="project" value="TreeGrafter"/>
</dbReference>
<evidence type="ECO:0000313" key="13">
    <source>
        <dbReference type="Proteomes" id="UP000054144"/>
    </source>
</evidence>
<evidence type="ECO:0000256" key="1">
    <source>
        <dbReference type="ARBA" id="ARBA00004211"/>
    </source>
</evidence>
<dbReference type="FunFam" id="1.20.5.110:FF:000002">
    <property type="entry name" value="Vesicle transport through interaction with t-SNAREsB"/>
    <property type="match status" value="1"/>
</dbReference>
<dbReference type="Pfam" id="PF05008">
    <property type="entry name" value="V-SNARE"/>
    <property type="match status" value="1"/>
</dbReference>
<feature type="domain" description="Vesicle transport v-SNARE N-terminal" evidence="11">
    <location>
        <begin position="1"/>
        <end position="92"/>
    </location>
</feature>
<dbReference type="SUPFAM" id="SSF58038">
    <property type="entry name" value="SNARE fusion complex"/>
    <property type="match status" value="1"/>
</dbReference>
<dbReference type="GO" id="GO:0000149">
    <property type="term" value="F:SNARE binding"/>
    <property type="evidence" value="ECO:0007669"/>
    <property type="project" value="TreeGrafter"/>
</dbReference>
<name>A0A0D7AFE4_9AGAR</name>
<keyword evidence="4 10" id="KW-0812">Transmembrane</keyword>
<evidence type="ECO:0000259" key="11">
    <source>
        <dbReference type="Pfam" id="PF05008"/>
    </source>
</evidence>
<dbReference type="GO" id="GO:0048280">
    <property type="term" value="P:vesicle fusion with Golgi apparatus"/>
    <property type="evidence" value="ECO:0007669"/>
    <property type="project" value="TreeGrafter"/>
</dbReference>
<gene>
    <name evidence="12" type="ORF">FISHEDRAFT_42086</name>
</gene>
<dbReference type="GO" id="GO:0005789">
    <property type="term" value="C:endoplasmic reticulum membrane"/>
    <property type="evidence" value="ECO:0007669"/>
    <property type="project" value="TreeGrafter"/>
</dbReference>
<dbReference type="GO" id="GO:0005794">
    <property type="term" value="C:Golgi apparatus"/>
    <property type="evidence" value="ECO:0007669"/>
    <property type="project" value="TreeGrafter"/>
</dbReference>
<feature type="transmembrane region" description="Helical" evidence="10">
    <location>
        <begin position="203"/>
        <end position="222"/>
    </location>
</feature>
<dbReference type="InterPro" id="IPR010989">
    <property type="entry name" value="SNARE"/>
</dbReference>
<keyword evidence="13" id="KW-1185">Reference proteome</keyword>
<evidence type="ECO:0000256" key="2">
    <source>
        <dbReference type="ARBA" id="ARBA00006108"/>
    </source>
</evidence>
<dbReference type="OrthoDB" id="430637at2759"/>
<dbReference type="Pfam" id="PF12352">
    <property type="entry name" value="V-SNARE_C"/>
    <property type="match status" value="1"/>
</dbReference>
<accession>A0A0D7AFE4</accession>
<keyword evidence="7 9" id="KW-0175">Coiled coil</keyword>
<organism evidence="12 13">
    <name type="scientific">Fistulina hepatica ATCC 64428</name>
    <dbReference type="NCBI Taxonomy" id="1128425"/>
    <lineage>
        <taxon>Eukaryota</taxon>
        <taxon>Fungi</taxon>
        <taxon>Dikarya</taxon>
        <taxon>Basidiomycota</taxon>
        <taxon>Agaricomycotina</taxon>
        <taxon>Agaricomycetes</taxon>
        <taxon>Agaricomycetidae</taxon>
        <taxon>Agaricales</taxon>
        <taxon>Fistulinaceae</taxon>
        <taxon>Fistulina</taxon>
    </lineage>
</organism>
<evidence type="ECO:0000256" key="10">
    <source>
        <dbReference type="SAM" id="Phobius"/>
    </source>
</evidence>